<dbReference type="AlphaFoldDB" id="A0A5B7D8F3"/>
<accession>A0A5B7D8F3</accession>
<evidence type="ECO:0000313" key="2">
    <source>
        <dbReference type="Proteomes" id="UP000324222"/>
    </source>
</evidence>
<dbReference type="EMBL" id="VSRR010000595">
    <property type="protein sequence ID" value="MPC17503.1"/>
    <property type="molecule type" value="Genomic_DNA"/>
</dbReference>
<dbReference type="Proteomes" id="UP000324222">
    <property type="component" value="Unassembled WGS sequence"/>
</dbReference>
<name>A0A5B7D8F3_PORTR</name>
<gene>
    <name evidence="1" type="ORF">E2C01_010362</name>
</gene>
<comment type="caution">
    <text evidence="1">The sequence shown here is derived from an EMBL/GenBank/DDBJ whole genome shotgun (WGS) entry which is preliminary data.</text>
</comment>
<proteinExistence type="predicted"/>
<sequence>MRLWKGHGEVATCGRLLRLTTRDCVLDPRHTFVTVLCNDSSAAVVKSAPFCGCVKTIWDLFPAHFLYPPATAQPTGESREHKP</sequence>
<keyword evidence="2" id="KW-1185">Reference proteome</keyword>
<organism evidence="1 2">
    <name type="scientific">Portunus trituberculatus</name>
    <name type="common">Swimming crab</name>
    <name type="synonym">Neptunus trituberculatus</name>
    <dbReference type="NCBI Taxonomy" id="210409"/>
    <lineage>
        <taxon>Eukaryota</taxon>
        <taxon>Metazoa</taxon>
        <taxon>Ecdysozoa</taxon>
        <taxon>Arthropoda</taxon>
        <taxon>Crustacea</taxon>
        <taxon>Multicrustacea</taxon>
        <taxon>Malacostraca</taxon>
        <taxon>Eumalacostraca</taxon>
        <taxon>Eucarida</taxon>
        <taxon>Decapoda</taxon>
        <taxon>Pleocyemata</taxon>
        <taxon>Brachyura</taxon>
        <taxon>Eubrachyura</taxon>
        <taxon>Portunoidea</taxon>
        <taxon>Portunidae</taxon>
        <taxon>Portuninae</taxon>
        <taxon>Portunus</taxon>
    </lineage>
</organism>
<evidence type="ECO:0000313" key="1">
    <source>
        <dbReference type="EMBL" id="MPC17503.1"/>
    </source>
</evidence>
<reference evidence="1 2" key="1">
    <citation type="submission" date="2019-05" db="EMBL/GenBank/DDBJ databases">
        <title>Another draft genome of Portunus trituberculatus and its Hox gene families provides insights of decapod evolution.</title>
        <authorList>
            <person name="Jeong J.-H."/>
            <person name="Song I."/>
            <person name="Kim S."/>
            <person name="Choi T."/>
            <person name="Kim D."/>
            <person name="Ryu S."/>
            <person name="Kim W."/>
        </authorList>
    </citation>
    <scope>NUCLEOTIDE SEQUENCE [LARGE SCALE GENOMIC DNA]</scope>
    <source>
        <tissue evidence="1">Muscle</tissue>
    </source>
</reference>
<protein>
    <submittedName>
        <fullName evidence="1">Uncharacterized protein</fullName>
    </submittedName>
</protein>